<name>A0A9W7A2Q4_9STRA</name>
<evidence type="ECO:0000313" key="4">
    <source>
        <dbReference type="Proteomes" id="UP001165122"/>
    </source>
</evidence>
<keyword evidence="1" id="KW-0732">Signal</keyword>
<comment type="caution">
    <text evidence="3">The sequence shown here is derived from an EMBL/GenBank/DDBJ whole genome shotgun (WGS) entry which is preliminary data.</text>
</comment>
<evidence type="ECO:0000259" key="2">
    <source>
        <dbReference type="Pfam" id="PF13460"/>
    </source>
</evidence>
<dbReference type="InterPro" id="IPR044163">
    <property type="entry name" value="SARED1-like"/>
</dbReference>
<dbReference type="OrthoDB" id="419598at2759"/>
<dbReference type="Proteomes" id="UP001165122">
    <property type="component" value="Unassembled WGS sequence"/>
</dbReference>
<organism evidence="3 4">
    <name type="scientific">Triparma laevis f. longispina</name>
    <dbReference type="NCBI Taxonomy" id="1714387"/>
    <lineage>
        <taxon>Eukaryota</taxon>
        <taxon>Sar</taxon>
        <taxon>Stramenopiles</taxon>
        <taxon>Ochrophyta</taxon>
        <taxon>Bolidophyceae</taxon>
        <taxon>Parmales</taxon>
        <taxon>Triparmaceae</taxon>
        <taxon>Triparma</taxon>
    </lineage>
</organism>
<feature type="chain" id="PRO_5040878971" description="NAD(P)-binding domain-containing protein" evidence="1">
    <location>
        <begin position="23"/>
        <end position="314"/>
    </location>
</feature>
<dbReference type="PANTHER" id="PTHR14194:SF86">
    <property type="entry name" value="OS05G0110300 PROTEIN"/>
    <property type="match status" value="1"/>
</dbReference>
<dbReference type="GO" id="GO:0016491">
    <property type="term" value="F:oxidoreductase activity"/>
    <property type="evidence" value="ECO:0007669"/>
    <property type="project" value="InterPro"/>
</dbReference>
<dbReference type="InterPro" id="IPR036291">
    <property type="entry name" value="NAD(P)-bd_dom_sf"/>
</dbReference>
<protein>
    <recommendedName>
        <fullName evidence="2">NAD(P)-binding domain-containing protein</fullName>
    </recommendedName>
</protein>
<proteinExistence type="predicted"/>
<dbReference type="SUPFAM" id="SSF51735">
    <property type="entry name" value="NAD(P)-binding Rossmann-fold domains"/>
    <property type="match status" value="1"/>
</dbReference>
<feature type="domain" description="NAD(P)-binding" evidence="2">
    <location>
        <begin position="46"/>
        <end position="275"/>
    </location>
</feature>
<keyword evidence="4" id="KW-1185">Reference proteome</keyword>
<feature type="signal peptide" evidence="1">
    <location>
        <begin position="1"/>
        <end position="22"/>
    </location>
</feature>
<sequence>MKTHVLAIVAILLISIDVFSEGFSFSKSRRVGAQSGLSAQRVIVTGAGGKTGQLVFEQLQASSEFTPVGVVRSEKKAKLLRTKYFATNDQIIIGDICSSDESETAGWMTDAYALVVATSAVPVLKKRSLVKMLAKKFTFQKVGRPEFRWSAPDGFPENVDYKGQLKQFDAAVSAGVKRIVVCSSMGGTQEDNFLNSIGKQEDGSGGDILKWKRKAEQYLVRLKEVSHSIVHPGGLTNKPVPSRKLVVDVNDALLERKKRQIYRGDVAAVMVDQLRKTDNNVFDIVSEEVEGGEEGFDMGAMGEFEKQKEKIYAY</sequence>
<dbReference type="PANTHER" id="PTHR14194">
    <property type="entry name" value="NITROGEN METABOLIC REGULATION PROTEIN NMR-RELATED"/>
    <property type="match status" value="1"/>
</dbReference>
<dbReference type="Pfam" id="PF13460">
    <property type="entry name" value="NAD_binding_10"/>
    <property type="match status" value="1"/>
</dbReference>
<dbReference type="Gene3D" id="3.40.50.720">
    <property type="entry name" value="NAD(P)-binding Rossmann-like Domain"/>
    <property type="match status" value="1"/>
</dbReference>
<gene>
    <name evidence="3" type="ORF">TrLO_g4861</name>
</gene>
<evidence type="ECO:0000256" key="1">
    <source>
        <dbReference type="SAM" id="SignalP"/>
    </source>
</evidence>
<dbReference type="AlphaFoldDB" id="A0A9W7A2Q4"/>
<dbReference type="EMBL" id="BRXW01000546">
    <property type="protein sequence ID" value="GMH64784.1"/>
    <property type="molecule type" value="Genomic_DNA"/>
</dbReference>
<evidence type="ECO:0000313" key="3">
    <source>
        <dbReference type="EMBL" id="GMH64784.1"/>
    </source>
</evidence>
<accession>A0A9W7A2Q4</accession>
<reference evidence="4" key="1">
    <citation type="journal article" date="2023" name="Commun. Biol.">
        <title>Genome analysis of Parmales, the sister group of diatoms, reveals the evolutionary specialization of diatoms from phago-mixotrophs to photoautotrophs.</title>
        <authorList>
            <person name="Ban H."/>
            <person name="Sato S."/>
            <person name="Yoshikawa S."/>
            <person name="Yamada K."/>
            <person name="Nakamura Y."/>
            <person name="Ichinomiya M."/>
            <person name="Sato N."/>
            <person name="Blanc-Mathieu R."/>
            <person name="Endo H."/>
            <person name="Kuwata A."/>
            <person name="Ogata H."/>
        </authorList>
    </citation>
    <scope>NUCLEOTIDE SEQUENCE [LARGE SCALE GENOMIC DNA]</scope>
    <source>
        <strain evidence="4">NIES 3700</strain>
    </source>
</reference>
<dbReference type="InterPro" id="IPR016040">
    <property type="entry name" value="NAD(P)-bd_dom"/>
</dbReference>